<evidence type="ECO:0000256" key="1">
    <source>
        <dbReference type="SAM" id="Phobius"/>
    </source>
</evidence>
<evidence type="ECO:0000313" key="2">
    <source>
        <dbReference type="EMBL" id="KAK9412274.1"/>
    </source>
</evidence>
<protein>
    <submittedName>
        <fullName evidence="2">CSP protein</fullName>
    </submittedName>
</protein>
<dbReference type="AlphaFoldDB" id="A0AAW1CCW6"/>
<dbReference type="Proteomes" id="UP001474421">
    <property type="component" value="Unassembled WGS sequence"/>
</dbReference>
<keyword evidence="3" id="KW-1185">Reference proteome</keyword>
<keyword evidence="1" id="KW-1133">Transmembrane helix</keyword>
<dbReference type="SUPFAM" id="SSF51120">
    <property type="entry name" value="beta-Roll"/>
    <property type="match status" value="1"/>
</dbReference>
<keyword evidence="1" id="KW-0472">Membrane</keyword>
<proteinExistence type="predicted"/>
<dbReference type="InterPro" id="IPR011049">
    <property type="entry name" value="Serralysin-like_metalloprot_C"/>
</dbReference>
<gene>
    <name evidence="2" type="ORF">NXF25_003449</name>
</gene>
<dbReference type="Gene3D" id="2.60.450.20">
    <property type="match status" value="1"/>
</dbReference>
<reference evidence="2 3" key="1">
    <citation type="journal article" date="2024" name="Proc. Natl. Acad. Sci. U.S.A.">
        <title>The genetic regulatory architecture and epigenomic basis for age-related changes in rattlesnake venom.</title>
        <authorList>
            <person name="Hogan M.P."/>
            <person name="Holding M.L."/>
            <person name="Nystrom G.S."/>
            <person name="Colston T.J."/>
            <person name="Bartlett D.A."/>
            <person name="Mason A.J."/>
            <person name="Ellsworth S.A."/>
            <person name="Rautsaw R.M."/>
            <person name="Lawrence K.C."/>
            <person name="Strickland J.L."/>
            <person name="He B."/>
            <person name="Fraser P."/>
            <person name="Margres M.J."/>
            <person name="Gilbert D.M."/>
            <person name="Gibbs H.L."/>
            <person name="Parkinson C.L."/>
            <person name="Rokyta D.R."/>
        </authorList>
    </citation>
    <scope>NUCLEOTIDE SEQUENCE [LARGE SCALE GENOMIC DNA]</scope>
    <source>
        <strain evidence="2">DRR0105</strain>
    </source>
</reference>
<dbReference type="InterPro" id="IPR047002">
    <property type="entry name" value="Tcp10_C_sf"/>
</dbReference>
<keyword evidence="1" id="KW-0812">Transmembrane</keyword>
<feature type="transmembrane region" description="Helical" evidence="1">
    <location>
        <begin position="12"/>
        <end position="33"/>
    </location>
</feature>
<accession>A0AAW1CCW6</accession>
<comment type="caution">
    <text evidence="2">The sequence shown here is derived from an EMBL/GenBank/DDBJ whole genome shotgun (WGS) entry which is preliminary data.</text>
</comment>
<sequence>MLTVLQNVISDCCHLLLFLLVAILFVPATIWAFQKVKKIQADARNKKQSKYRVPWIASLERLSVTSTDPERKKGISSATEQKSCNNLSLYRTLCVLDKKIEYLTWQMQRISKPISRSASNTTLDSITSLYSWAHSSTRDVCYSRSRTPPSPPVPIASQEIPEWQGHVTSPYKTETLAEGSTTITLAEGNTTITLGERSTTIILGERRTTITLAEGSSTITLAEGSTTIILAEENSTITLAERSTTITLAEGSPTIILAEGSPTITLAEGSPTITLAEGSPTITLAILAEGSTTIILAEGSTAITVAERSITILSDAQQRHQCAGWHHPTK</sequence>
<dbReference type="EMBL" id="JAOTOJ010000001">
    <property type="protein sequence ID" value="KAK9412274.1"/>
    <property type="molecule type" value="Genomic_DNA"/>
</dbReference>
<name>A0AAW1CCW6_CROAD</name>
<evidence type="ECO:0000313" key="3">
    <source>
        <dbReference type="Proteomes" id="UP001474421"/>
    </source>
</evidence>
<organism evidence="2 3">
    <name type="scientific">Crotalus adamanteus</name>
    <name type="common">Eastern diamondback rattlesnake</name>
    <dbReference type="NCBI Taxonomy" id="8729"/>
    <lineage>
        <taxon>Eukaryota</taxon>
        <taxon>Metazoa</taxon>
        <taxon>Chordata</taxon>
        <taxon>Craniata</taxon>
        <taxon>Vertebrata</taxon>
        <taxon>Euteleostomi</taxon>
        <taxon>Lepidosauria</taxon>
        <taxon>Squamata</taxon>
        <taxon>Bifurcata</taxon>
        <taxon>Unidentata</taxon>
        <taxon>Episquamata</taxon>
        <taxon>Toxicofera</taxon>
        <taxon>Serpentes</taxon>
        <taxon>Colubroidea</taxon>
        <taxon>Viperidae</taxon>
        <taxon>Crotalinae</taxon>
        <taxon>Crotalus</taxon>
    </lineage>
</organism>